<proteinExistence type="predicted"/>
<protein>
    <submittedName>
        <fullName evidence="1">Genomic scaffold, ProqFM164S01</fullName>
    </submittedName>
</protein>
<dbReference type="Proteomes" id="UP000030686">
    <property type="component" value="Unassembled WGS sequence"/>
</dbReference>
<accession>W6PYK5</accession>
<name>W6PYK5_PENRF</name>
<dbReference type="EMBL" id="HG792015">
    <property type="protein sequence ID" value="CDM29105.1"/>
    <property type="molecule type" value="Genomic_DNA"/>
</dbReference>
<dbReference type="AlphaFoldDB" id="W6PYK5"/>
<organism evidence="1 2">
    <name type="scientific">Penicillium roqueforti (strain FM164)</name>
    <dbReference type="NCBI Taxonomy" id="1365484"/>
    <lineage>
        <taxon>Eukaryota</taxon>
        <taxon>Fungi</taxon>
        <taxon>Dikarya</taxon>
        <taxon>Ascomycota</taxon>
        <taxon>Pezizomycotina</taxon>
        <taxon>Eurotiomycetes</taxon>
        <taxon>Eurotiomycetidae</taxon>
        <taxon>Eurotiales</taxon>
        <taxon>Aspergillaceae</taxon>
        <taxon>Penicillium</taxon>
    </lineage>
</organism>
<keyword evidence="2" id="KW-1185">Reference proteome</keyword>
<sequence>MSHGGPGFLYCRYTYRCPWKSKTDNMTGTEEVCHTAIYTPVTKQSDEGQTAWFKNRAMDSIEKDVTKCLANVDRNKNEKTYERFNRVHIK</sequence>
<dbReference type="OMA" id="GTEEVCH"/>
<evidence type="ECO:0000313" key="2">
    <source>
        <dbReference type="Proteomes" id="UP000030686"/>
    </source>
</evidence>
<evidence type="ECO:0000313" key="1">
    <source>
        <dbReference type="EMBL" id="CDM29105.1"/>
    </source>
</evidence>
<reference evidence="1" key="1">
    <citation type="journal article" date="2014" name="Nat. Commun.">
        <title>Multiple recent horizontal transfers of a large genomic region in cheese making fungi.</title>
        <authorList>
            <person name="Cheeseman K."/>
            <person name="Ropars J."/>
            <person name="Renault P."/>
            <person name="Dupont J."/>
            <person name="Gouzy J."/>
            <person name="Branca A."/>
            <person name="Abraham A.L."/>
            <person name="Ceppi M."/>
            <person name="Conseiller E."/>
            <person name="Debuchy R."/>
            <person name="Malagnac F."/>
            <person name="Goarin A."/>
            <person name="Silar P."/>
            <person name="Lacoste S."/>
            <person name="Sallet E."/>
            <person name="Bensimon A."/>
            <person name="Giraud T."/>
            <person name="Brygoo Y."/>
        </authorList>
    </citation>
    <scope>NUCLEOTIDE SEQUENCE [LARGE SCALE GENOMIC DNA]</scope>
    <source>
        <strain evidence="1">FM164</strain>
    </source>
</reference>
<gene>
    <name evidence="1" type="ORF">PROQFM164_S01g002916</name>
</gene>
<dbReference type="OrthoDB" id="4246125at2759"/>